<sequence length="198" mass="21211">MAQSGGSMRPPSRKELAVRFCDAGLEDVEGLAQLHVQAWRDTYTGLLPQAMLDQLDLRQRMTQWHNAITHKAGRSGTGVVLARAGGDLLGFVSYGPQRDADLALKGYDGEIEALYVQRNAQGRGLGRALLGHAGTRLQAAGFGAAALWVLEANAPACAFYAAMGAEICDTRIELRPEATLQDRAYGWRDLEALTAAGG</sequence>
<dbReference type="PROSITE" id="PS51186">
    <property type="entry name" value="GNAT"/>
    <property type="match status" value="1"/>
</dbReference>
<organism evidence="4 5">
    <name type="scientific">Thioclava kandeliae</name>
    <dbReference type="NCBI Taxonomy" id="3070818"/>
    <lineage>
        <taxon>Bacteria</taxon>
        <taxon>Pseudomonadati</taxon>
        <taxon>Pseudomonadota</taxon>
        <taxon>Alphaproteobacteria</taxon>
        <taxon>Rhodobacterales</taxon>
        <taxon>Paracoccaceae</taxon>
        <taxon>Thioclava</taxon>
    </lineage>
</organism>
<accession>A0ABV1SCS6</accession>
<dbReference type="Pfam" id="PF00583">
    <property type="entry name" value="Acetyltransf_1"/>
    <property type="match status" value="1"/>
</dbReference>
<keyword evidence="2" id="KW-0012">Acyltransferase</keyword>
<name>A0ABV1SCS6_9RHOB</name>
<evidence type="ECO:0000259" key="3">
    <source>
        <dbReference type="PROSITE" id="PS51186"/>
    </source>
</evidence>
<dbReference type="PANTHER" id="PTHR43877">
    <property type="entry name" value="AMINOALKYLPHOSPHONATE N-ACETYLTRANSFERASE-RELATED-RELATED"/>
    <property type="match status" value="1"/>
</dbReference>
<evidence type="ECO:0000313" key="4">
    <source>
        <dbReference type="EMBL" id="MER5170279.1"/>
    </source>
</evidence>
<dbReference type="Proteomes" id="UP001438953">
    <property type="component" value="Unassembled WGS sequence"/>
</dbReference>
<proteinExistence type="predicted"/>
<dbReference type="InterPro" id="IPR016181">
    <property type="entry name" value="Acyl_CoA_acyltransferase"/>
</dbReference>
<dbReference type="Gene3D" id="3.40.630.30">
    <property type="match status" value="1"/>
</dbReference>
<dbReference type="EMBL" id="JAYWLC010000001">
    <property type="protein sequence ID" value="MER5170279.1"/>
    <property type="molecule type" value="Genomic_DNA"/>
</dbReference>
<gene>
    <name evidence="4" type="ORF">VSX56_00705</name>
</gene>
<evidence type="ECO:0000256" key="2">
    <source>
        <dbReference type="ARBA" id="ARBA00023315"/>
    </source>
</evidence>
<protein>
    <submittedName>
        <fullName evidence="4">GNAT family N-acetyltransferase</fullName>
    </submittedName>
</protein>
<dbReference type="CDD" id="cd04301">
    <property type="entry name" value="NAT_SF"/>
    <property type="match status" value="1"/>
</dbReference>
<dbReference type="InterPro" id="IPR050832">
    <property type="entry name" value="Bact_Acetyltransf"/>
</dbReference>
<dbReference type="SUPFAM" id="SSF55729">
    <property type="entry name" value="Acyl-CoA N-acyltransferases (Nat)"/>
    <property type="match status" value="1"/>
</dbReference>
<comment type="caution">
    <text evidence="4">The sequence shown here is derived from an EMBL/GenBank/DDBJ whole genome shotgun (WGS) entry which is preliminary data.</text>
</comment>
<evidence type="ECO:0000313" key="5">
    <source>
        <dbReference type="Proteomes" id="UP001438953"/>
    </source>
</evidence>
<keyword evidence="1" id="KW-0808">Transferase</keyword>
<feature type="domain" description="N-acetyltransferase" evidence="3">
    <location>
        <begin position="18"/>
        <end position="191"/>
    </location>
</feature>
<dbReference type="InterPro" id="IPR000182">
    <property type="entry name" value="GNAT_dom"/>
</dbReference>
<keyword evidence="5" id="KW-1185">Reference proteome</keyword>
<evidence type="ECO:0000256" key="1">
    <source>
        <dbReference type="ARBA" id="ARBA00022679"/>
    </source>
</evidence>
<dbReference type="RefSeq" id="WP_350934110.1">
    <property type="nucleotide sequence ID" value="NZ_JAYWLC010000001.1"/>
</dbReference>
<reference evidence="4 5" key="1">
    <citation type="submission" date="2024-06" db="EMBL/GenBank/DDBJ databases">
        <title>Thioclava kandeliae sp. nov. from a rhizosphere soil sample of Kandelia candel in a mangrove.</title>
        <authorList>
            <person name="Mu T."/>
        </authorList>
    </citation>
    <scope>NUCLEOTIDE SEQUENCE [LARGE SCALE GENOMIC DNA]</scope>
    <source>
        <strain evidence="4 5">CPCC 100088</strain>
    </source>
</reference>